<dbReference type="GO" id="GO:0016757">
    <property type="term" value="F:glycosyltransferase activity"/>
    <property type="evidence" value="ECO:0007669"/>
    <property type="project" value="InterPro"/>
</dbReference>
<dbReference type="EnsemblPlants" id="Pp3c1_30010V3.1">
    <property type="protein sequence ID" value="Pp3c1_30010V3.1"/>
    <property type="gene ID" value="Pp3c1_30010"/>
</dbReference>
<evidence type="ECO:0000256" key="3">
    <source>
        <dbReference type="ARBA" id="ARBA00022968"/>
    </source>
</evidence>
<evidence type="ECO:0000256" key="1">
    <source>
        <dbReference type="ARBA" id="ARBA00004323"/>
    </source>
</evidence>
<evidence type="ECO:0000256" key="2">
    <source>
        <dbReference type="ARBA" id="ARBA00010271"/>
    </source>
</evidence>
<keyword evidence="8" id="KW-1185">Reference proteome</keyword>
<dbReference type="InterPro" id="IPR040911">
    <property type="entry name" value="Exostosin_GT47"/>
</dbReference>
<evidence type="ECO:0000256" key="4">
    <source>
        <dbReference type="ARBA" id="ARBA00023034"/>
    </source>
</evidence>
<dbReference type="AlphaFoldDB" id="A0A2K1LA95"/>
<comment type="subcellular location">
    <subcellularLocation>
        <location evidence="1">Golgi apparatus membrane</location>
        <topology evidence="1">Single-pass type II membrane protein</topology>
    </subcellularLocation>
</comment>
<evidence type="ECO:0000313" key="6">
    <source>
        <dbReference type="EMBL" id="PNR62947.1"/>
    </source>
</evidence>
<dbReference type="Gramene" id="Pp3c1_30010V3.1">
    <property type="protein sequence ID" value="Pp3c1_30010V3.1"/>
    <property type="gene ID" value="Pp3c1_30010"/>
</dbReference>
<reference evidence="6 8" key="2">
    <citation type="journal article" date="2018" name="Plant J.">
        <title>The Physcomitrella patens chromosome-scale assembly reveals moss genome structure and evolution.</title>
        <authorList>
            <person name="Lang D."/>
            <person name="Ullrich K.K."/>
            <person name="Murat F."/>
            <person name="Fuchs J."/>
            <person name="Jenkins J."/>
            <person name="Haas F.B."/>
            <person name="Piednoel M."/>
            <person name="Gundlach H."/>
            <person name="Van Bel M."/>
            <person name="Meyberg R."/>
            <person name="Vives C."/>
            <person name="Morata J."/>
            <person name="Symeonidi A."/>
            <person name="Hiss M."/>
            <person name="Muchero W."/>
            <person name="Kamisugi Y."/>
            <person name="Saleh O."/>
            <person name="Blanc G."/>
            <person name="Decker E.L."/>
            <person name="van Gessel N."/>
            <person name="Grimwood J."/>
            <person name="Hayes R.D."/>
            <person name="Graham S.W."/>
            <person name="Gunter L.E."/>
            <person name="McDaniel S.F."/>
            <person name="Hoernstein S.N.W."/>
            <person name="Larsson A."/>
            <person name="Li F.W."/>
            <person name="Perroud P.F."/>
            <person name="Phillips J."/>
            <person name="Ranjan P."/>
            <person name="Rokshar D.S."/>
            <person name="Rothfels C.J."/>
            <person name="Schneider L."/>
            <person name="Shu S."/>
            <person name="Stevenson D.W."/>
            <person name="Thummler F."/>
            <person name="Tillich M."/>
            <person name="Villarreal Aguilar J.C."/>
            <person name="Widiez T."/>
            <person name="Wong G.K."/>
            <person name="Wymore A."/>
            <person name="Zhang Y."/>
            <person name="Zimmer A.D."/>
            <person name="Quatrano R.S."/>
            <person name="Mayer K.F.X."/>
            <person name="Goodstein D."/>
            <person name="Casacuberta J.M."/>
            <person name="Vandepoele K."/>
            <person name="Reski R."/>
            <person name="Cuming A.C."/>
            <person name="Tuskan G.A."/>
            <person name="Maumus F."/>
            <person name="Salse J."/>
            <person name="Schmutz J."/>
            <person name="Rensing S.A."/>
        </authorList>
    </citation>
    <scope>NUCLEOTIDE SEQUENCE [LARGE SCALE GENOMIC DNA]</scope>
    <source>
        <strain evidence="7 8">cv. Gransden 2004</strain>
    </source>
</reference>
<name>A0A2K1LA95_PHYPA</name>
<keyword evidence="4" id="KW-0333">Golgi apparatus</keyword>
<dbReference type="PaxDb" id="3218-PP1S171_117V6.1"/>
<keyword evidence="3" id="KW-0812">Transmembrane</keyword>
<evidence type="ECO:0000313" key="8">
    <source>
        <dbReference type="Proteomes" id="UP000006727"/>
    </source>
</evidence>
<reference evidence="7" key="3">
    <citation type="submission" date="2020-12" db="UniProtKB">
        <authorList>
            <consortium name="EnsemblPlants"/>
        </authorList>
    </citation>
    <scope>IDENTIFICATION</scope>
</reference>
<dbReference type="PANTHER" id="PTHR11062">
    <property type="entry name" value="EXOSTOSIN HEPARAN SULFATE GLYCOSYLTRANSFERASE -RELATED"/>
    <property type="match status" value="1"/>
</dbReference>
<dbReference type="GO" id="GO:0000139">
    <property type="term" value="C:Golgi membrane"/>
    <property type="evidence" value="ECO:0007669"/>
    <property type="project" value="UniProtKB-SubCell"/>
</dbReference>
<gene>
    <name evidence="6" type="ORF">PHYPA_001372</name>
</gene>
<dbReference type="InParanoid" id="A0A2K1LA95"/>
<evidence type="ECO:0000313" key="7">
    <source>
        <dbReference type="EnsemblPlants" id="Pp3c1_30010V3.1"/>
    </source>
</evidence>
<comment type="similarity">
    <text evidence="2">Belongs to the glycosyltransferase 47 family.</text>
</comment>
<dbReference type="InterPro" id="IPR004263">
    <property type="entry name" value="Exostosin"/>
</dbReference>
<proteinExistence type="inferred from homology"/>
<reference evidence="6 8" key="1">
    <citation type="journal article" date="2008" name="Science">
        <title>The Physcomitrella genome reveals evolutionary insights into the conquest of land by plants.</title>
        <authorList>
            <person name="Rensing S."/>
            <person name="Lang D."/>
            <person name="Zimmer A."/>
            <person name="Terry A."/>
            <person name="Salamov A."/>
            <person name="Shapiro H."/>
            <person name="Nishiyama T."/>
            <person name="Perroud P.-F."/>
            <person name="Lindquist E."/>
            <person name="Kamisugi Y."/>
            <person name="Tanahashi T."/>
            <person name="Sakakibara K."/>
            <person name="Fujita T."/>
            <person name="Oishi K."/>
            <person name="Shin-I T."/>
            <person name="Kuroki Y."/>
            <person name="Toyoda A."/>
            <person name="Suzuki Y."/>
            <person name="Hashimoto A."/>
            <person name="Yamaguchi K."/>
            <person name="Sugano A."/>
            <person name="Kohara Y."/>
            <person name="Fujiyama A."/>
            <person name="Anterola A."/>
            <person name="Aoki S."/>
            <person name="Ashton N."/>
            <person name="Barbazuk W.B."/>
            <person name="Barker E."/>
            <person name="Bennetzen J."/>
            <person name="Bezanilla M."/>
            <person name="Blankenship R."/>
            <person name="Cho S.H."/>
            <person name="Dutcher S."/>
            <person name="Estelle M."/>
            <person name="Fawcett J.A."/>
            <person name="Gundlach H."/>
            <person name="Hanada K."/>
            <person name="Heyl A."/>
            <person name="Hicks K.A."/>
            <person name="Hugh J."/>
            <person name="Lohr M."/>
            <person name="Mayer K."/>
            <person name="Melkozernov A."/>
            <person name="Murata T."/>
            <person name="Nelson D."/>
            <person name="Pils B."/>
            <person name="Prigge M."/>
            <person name="Reiss B."/>
            <person name="Renner T."/>
            <person name="Rombauts S."/>
            <person name="Rushton P."/>
            <person name="Sanderfoot A."/>
            <person name="Schween G."/>
            <person name="Shiu S.-H."/>
            <person name="Stueber K."/>
            <person name="Theodoulou F.L."/>
            <person name="Tu H."/>
            <person name="Van de Peer Y."/>
            <person name="Verrier P.J."/>
            <person name="Waters E."/>
            <person name="Wood A."/>
            <person name="Yang L."/>
            <person name="Cove D."/>
            <person name="Cuming A."/>
            <person name="Hasebe M."/>
            <person name="Lucas S."/>
            <person name="Mishler D.B."/>
            <person name="Reski R."/>
            <person name="Grigoriev I."/>
            <person name="Quatrano R.S."/>
            <person name="Boore J.L."/>
        </authorList>
    </citation>
    <scope>NUCLEOTIDE SEQUENCE [LARGE SCALE GENOMIC DNA]</scope>
    <source>
        <strain evidence="7 8">cv. Gransden 2004</strain>
    </source>
</reference>
<accession>A0A2K1LA95</accession>
<dbReference type="EMBL" id="ABEU02000001">
    <property type="protein sequence ID" value="PNR62947.1"/>
    <property type="molecule type" value="Genomic_DNA"/>
</dbReference>
<keyword evidence="3" id="KW-0735">Signal-anchor</keyword>
<feature type="domain" description="Exostosin GT47" evidence="5">
    <location>
        <begin position="45"/>
        <end position="308"/>
    </location>
</feature>
<dbReference type="PANTHER" id="PTHR11062:SF401">
    <property type="entry name" value="EXOSTOSIN GT47 DOMAIN-CONTAINING PROTEIN"/>
    <property type="match status" value="1"/>
</dbReference>
<organism evidence="6">
    <name type="scientific">Physcomitrium patens</name>
    <name type="common">Spreading-leaved earth moss</name>
    <name type="synonym">Physcomitrella patens</name>
    <dbReference type="NCBI Taxonomy" id="3218"/>
    <lineage>
        <taxon>Eukaryota</taxon>
        <taxon>Viridiplantae</taxon>
        <taxon>Streptophyta</taxon>
        <taxon>Embryophyta</taxon>
        <taxon>Bryophyta</taxon>
        <taxon>Bryophytina</taxon>
        <taxon>Bryopsida</taxon>
        <taxon>Funariidae</taxon>
        <taxon>Funariales</taxon>
        <taxon>Funariaceae</taxon>
        <taxon>Physcomitrium</taxon>
    </lineage>
</organism>
<dbReference type="Proteomes" id="UP000006727">
    <property type="component" value="Chromosome 1"/>
</dbReference>
<sequence>MVSTPDPVSVWDMAEPDFLALHRSLPKLYHSPEVFTLSYEEMWIQLQIWVYPSQAGNTSYEHKFDGRKDVMEELSSTADLFSRLLLRSKFSTELPQKAQLFLLPFSIDALRVDLGPSRISDHLRRYVQNVRTSYPYWNLSLGANHFYLSSQAFENNNKHRNVLELEKNSIQAACAPLRQNQNFYPHKDFIFPRYKPITQTEFYAALEGRTSRTVLAYFGGTLADTPALVFILDAWKSDPDFEVEVDPSPHRISVYRQLARSKFCVNVPSRDTFDFVDAIRFGCVLVLLSKSVFLDLPFQGFLDWRQFANYREMQYLGHEARKHLEWNNPPVPYDAFYMTLLELWERRHSIKCGRRNLNSATAVS</sequence>
<evidence type="ECO:0000259" key="5">
    <source>
        <dbReference type="Pfam" id="PF03016"/>
    </source>
</evidence>
<dbReference type="Pfam" id="PF03016">
    <property type="entry name" value="Exostosin_GT47"/>
    <property type="match status" value="1"/>
</dbReference>
<protein>
    <recommendedName>
        <fullName evidence="5">Exostosin GT47 domain-containing protein</fullName>
    </recommendedName>
</protein>